<feature type="region of interest" description="Disordered" evidence="1">
    <location>
        <begin position="218"/>
        <end position="246"/>
    </location>
</feature>
<dbReference type="InterPro" id="IPR001870">
    <property type="entry name" value="B30.2/SPRY"/>
</dbReference>
<dbReference type="SMART" id="SM00449">
    <property type="entry name" value="SPRY"/>
    <property type="match status" value="1"/>
</dbReference>
<name>A0A2T7PV44_POMCA</name>
<keyword evidence="4" id="KW-1185">Reference proteome</keyword>
<feature type="domain" description="B30.2/SPRY" evidence="2">
    <location>
        <begin position="1"/>
        <end position="189"/>
    </location>
</feature>
<dbReference type="EMBL" id="PZQS01000002">
    <property type="protein sequence ID" value="PVD37247.1"/>
    <property type="molecule type" value="Genomic_DNA"/>
</dbReference>
<dbReference type="GO" id="GO:0043161">
    <property type="term" value="P:proteasome-mediated ubiquitin-dependent protein catabolic process"/>
    <property type="evidence" value="ECO:0007669"/>
    <property type="project" value="TreeGrafter"/>
</dbReference>
<dbReference type="SUPFAM" id="SSF49899">
    <property type="entry name" value="Concanavalin A-like lectins/glucanases"/>
    <property type="match status" value="1"/>
</dbReference>
<dbReference type="InterPro" id="IPR013320">
    <property type="entry name" value="ConA-like_dom_sf"/>
</dbReference>
<dbReference type="Proteomes" id="UP000245119">
    <property type="component" value="Linkage Group LG2"/>
</dbReference>
<dbReference type="InterPro" id="IPR050672">
    <property type="entry name" value="FBXO45-Fsn/SPSB_families"/>
</dbReference>
<dbReference type="AlphaFoldDB" id="A0A2T7PV44"/>
<dbReference type="GO" id="GO:0019005">
    <property type="term" value="C:SCF ubiquitin ligase complex"/>
    <property type="evidence" value="ECO:0007669"/>
    <property type="project" value="TreeGrafter"/>
</dbReference>
<dbReference type="PANTHER" id="PTHR12245:SF11">
    <property type="entry name" value="PROTEIN GUSTAVUS"/>
    <property type="match status" value="1"/>
</dbReference>
<evidence type="ECO:0000259" key="2">
    <source>
        <dbReference type="PROSITE" id="PS50188"/>
    </source>
</evidence>
<dbReference type="PROSITE" id="PS50188">
    <property type="entry name" value="B302_SPRY"/>
    <property type="match status" value="1"/>
</dbReference>
<dbReference type="OrthoDB" id="6101731at2759"/>
<evidence type="ECO:0000313" key="3">
    <source>
        <dbReference type="EMBL" id="PVD37247.1"/>
    </source>
</evidence>
<dbReference type="Gene3D" id="2.60.120.920">
    <property type="match status" value="1"/>
</dbReference>
<dbReference type="STRING" id="400727.A0A2T7PV44"/>
<dbReference type="PANTHER" id="PTHR12245">
    <property type="entry name" value="SPRY DOMAIN CONTAINING SOCS BOX PROTEIN"/>
    <property type="match status" value="1"/>
</dbReference>
<protein>
    <recommendedName>
        <fullName evidence="2">B30.2/SPRY domain-containing protein</fullName>
    </recommendedName>
</protein>
<reference evidence="3 4" key="1">
    <citation type="submission" date="2018-04" db="EMBL/GenBank/DDBJ databases">
        <title>The genome of golden apple snail Pomacea canaliculata provides insight into stress tolerance and invasive adaptation.</title>
        <authorList>
            <person name="Liu C."/>
            <person name="Liu B."/>
            <person name="Ren Y."/>
            <person name="Zhang Y."/>
            <person name="Wang H."/>
            <person name="Li S."/>
            <person name="Jiang F."/>
            <person name="Yin L."/>
            <person name="Zhang G."/>
            <person name="Qian W."/>
            <person name="Fan W."/>
        </authorList>
    </citation>
    <scope>NUCLEOTIDE SEQUENCE [LARGE SCALE GENOMIC DNA]</scope>
    <source>
        <strain evidence="3">SZHN2017</strain>
        <tissue evidence="3">Muscle</tissue>
    </source>
</reference>
<dbReference type="InterPro" id="IPR043136">
    <property type="entry name" value="B30.2/SPRY_sf"/>
</dbReference>
<accession>A0A2T7PV44</accession>
<gene>
    <name evidence="3" type="ORF">C0Q70_04243</name>
</gene>
<dbReference type="Pfam" id="PF00622">
    <property type="entry name" value="SPRY"/>
    <property type="match status" value="1"/>
</dbReference>
<organism evidence="3 4">
    <name type="scientific">Pomacea canaliculata</name>
    <name type="common">Golden apple snail</name>
    <dbReference type="NCBI Taxonomy" id="400727"/>
    <lineage>
        <taxon>Eukaryota</taxon>
        <taxon>Metazoa</taxon>
        <taxon>Spiralia</taxon>
        <taxon>Lophotrochozoa</taxon>
        <taxon>Mollusca</taxon>
        <taxon>Gastropoda</taxon>
        <taxon>Caenogastropoda</taxon>
        <taxon>Architaenioglossa</taxon>
        <taxon>Ampullarioidea</taxon>
        <taxon>Ampullariidae</taxon>
        <taxon>Pomacea</taxon>
    </lineage>
</organism>
<sequence>MREVVPAWVYTVVVPPEYASDHVSACAEGMTVVGPNSVQRVNQSSLETDAFRWSRGFTSGKHTFEIHFPKELRGQCASVGVGLDSAALHSKGRVALVGNNKSSWGLDLCARRTFHAGAMVKKYPQTQEFLPDKFYMYVDADALQVQFGSDGQYYGTAINGLPPGKPLYPMVSASYPGAVITMYYRGQANVVIVTPVPQQPVVMAVPVFVPQPQPLPPPYTAGGPAVSAQPPPASEAPPIEKKEQAI</sequence>
<comment type="caution">
    <text evidence="3">The sequence shown here is derived from an EMBL/GenBank/DDBJ whole genome shotgun (WGS) entry which is preliminary data.</text>
</comment>
<proteinExistence type="predicted"/>
<dbReference type="InterPro" id="IPR003877">
    <property type="entry name" value="SPRY_dom"/>
</dbReference>
<evidence type="ECO:0000313" key="4">
    <source>
        <dbReference type="Proteomes" id="UP000245119"/>
    </source>
</evidence>
<evidence type="ECO:0000256" key="1">
    <source>
        <dbReference type="SAM" id="MobiDB-lite"/>
    </source>
</evidence>